<comment type="caution">
    <text evidence="13">The sequence shown here is derived from an EMBL/GenBank/DDBJ whole genome shotgun (WGS) entry which is preliminary data.</text>
</comment>
<dbReference type="Proteomes" id="UP000436088">
    <property type="component" value="Unassembled WGS sequence"/>
</dbReference>
<name>A0A6A3ACR9_HIBSY</name>
<dbReference type="GO" id="GO:0098552">
    <property type="term" value="C:side of membrane"/>
    <property type="evidence" value="ECO:0007669"/>
    <property type="project" value="UniProtKB-KW"/>
</dbReference>
<comment type="subcellular location">
    <subcellularLocation>
        <location evidence="1">Cell membrane</location>
        <topology evidence="1">Lipid-anchor</topology>
        <topology evidence="1">GPI-anchor</topology>
    </subcellularLocation>
</comment>
<evidence type="ECO:0000256" key="6">
    <source>
        <dbReference type="ARBA" id="ARBA00023157"/>
    </source>
</evidence>
<dbReference type="EMBL" id="VEPZ02001008">
    <property type="protein sequence ID" value="KAE8702280.1"/>
    <property type="molecule type" value="Genomic_DNA"/>
</dbReference>
<dbReference type="PRINTS" id="PR01217">
    <property type="entry name" value="PRICHEXTENSN"/>
</dbReference>
<keyword evidence="3" id="KW-0336">GPI-anchor</keyword>
<dbReference type="CDD" id="cd11019">
    <property type="entry name" value="OsENODL1_like"/>
    <property type="match status" value="1"/>
</dbReference>
<reference evidence="13" key="1">
    <citation type="submission" date="2019-09" db="EMBL/GenBank/DDBJ databases">
        <title>Draft genome information of white flower Hibiscus syriacus.</title>
        <authorList>
            <person name="Kim Y.-M."/>
        </authorList>
    </citation>
    <scope>NUCLEOTIDE SEQUENCE [LARGE SCALE GENOMIC DNA]</scope>
    <source>
        <strain evidence="13">YM2019G1</strain>
    </source>
</reference>
<feature type="signal peptide" evidence="11">
    <location>
        <begin position="1"/>
        <end position="23"/>
    </location>
</feature>
<dbReference type="InterPro" id="IPR008972">
    <property type="entry name" value="Cupredoxin"/>
</dbReference>
<evidence type="ECO:0000256" key="7">
    <source>
        <dbReference type="ARBA" id="ARBA00023180"/>
    </source>
</evidence>
<keyword evidence="8" id="KW-0449">Lipoprotein</keyword>
<evidence type="ECO:0000256" key="1">
    <source>
        <dbReference type="ARBA" id="ARBA00004609"/>
    </source>
</evidence>
<keyword evidence="5" id="KW-0472">Membrane</keyword>
<feature type="compositionally biased region" description="Low complexity" evidence="10">
    <location>
        <begin position="237"/>
        <end position="258"/>
    </location>
</feature>
<dbReference type="Pfam" id="PF02298">
    <property type="entry name" value="Cu_bind_like"/>
    <property type="match status" value="1"/>
</dbReference>
<keyword evidence="4 11" id="KW-0732">Signal</keyword>
<feature type="domain" description="Phytocyanin" evidence="12">
    <location>
        <begin position="24"/>
        <end position="125"/>
    </location>
</feature>
<feature type="compositionally biased region" description="Pro residues" evidence="10">
    <location>
        <begin position="133"/>
        <end position="150"/>
    </location>
</feature>
<evidence type="ECO:0000256" key="3">
    <source>
        <dbReference type="ARBA" id="ARBA00022622"/>
    </source>
</evidence>
<accession>A0A6A3ACR9</accession>
<evidence type="ECO:0000256" key="4">
    <source>
        <dbReference type="ARBA" id="ARBA00022729"/>
    </source>
</evidence>
<feature type="chain" id="PRO_5025334347" evidence="11">
    <location>
        <begin position="24"/>
        <end position="279"/>
    </location>
</feature>
<evidence type="ECO:0000313" key="13">
    <source>
        <dbReference type="EMBL" id="KAE8702280.1"/>
    </source>
</evidence>
<evidence type="ECO:0000256" key="5">
    <source>
        <dbReference type="ARBA" id="ARBA00023136"/>
    </source>
</evidence>
<dbReference type="PROSITE" id="PS51485">
    <property type="entry name" value="PHYTOCYANIN"/>
    <property type="match status" value="1"/>
</dbReference>
<dbReference type="GO" id="GO:0009055">
    <property type="term" value="F:electron transfer activity"/>
    <property type="evidence" value="ECO:0007669"/>
    <property type="project" value="InterPro"/>
</dbReference>
<dbReference type="PANTHER" id="PTHR33021:SF521">
    <property type="entry name" value="PHYTOCYANIN DOMAIN-CONTAINING PROTEIN"/>
    <property type="match status" value="1"/>
</dbReference>
<dbReference type="GO" id="GO:0005886">
    <property type="term" value="C:plasma membrane"/>
    <property type="evidence" value="ECO:0007669"/>
    <property type="project" value="UniProtKB-SubCell"/>
</dbReference>
<dbReference type="AlphaFoldDB" id="A0A6A3ACR9"/>
<evidence type="ECO:0000256" key="2">
    <source>
        <dbReference type="ARBA" id="ARBA00022475"/>
    </source>
</evidence>
<keyword evidence="2" id="KW-1003">Cell membrane</keyword>
<evidence type="ECO:0000259" key="12">
    <source>
        <dbReference type="PROSITE" id="PS51485"/>
    </source>
</evidence>
<dbReference type="InterPro" id="IPR039391">
    <property type="entry name" value="Phytocyanin-like"/>
</dbReference>
<evidence type="ECO:0000256" key="8">
    <source>
        <dbReference type="ARBA" id="ARBA00023288"/>
    </source>
</evidence>
<protein>
    <submittedName>
        <fullName evidence="13">Indole-3-acetic acid-amido synthetase GH3.17</fullName>
    </submittedName>
</protein>
<proteinExistence type="inferred from homology"/>
<evidence type="ECO:0000256" key="10">
    <source>
        <dbReference type="SAM" id="MobiDB-lite"/>
    </source>
</evidence>
<dbReference type="PANTHER" id="PTHR33021">
    <property type="entry name" value="BLUE COPPER PROTEIN"/>
    <property type="match status" value="1"/>
</dbReference>
<dbReference type="PROSITE" id="PS51257">
    <property type="entry name" value="PROKAR_LIPOPROTEIN"/>
    <property type="match status" value="1"/>
</dbReference>
<dbReference type="SUPFAM" id="SSF49503">
    <property type="entry name" value="Cupredoxins"/>
    <property type="match status" value="1"/>
</dbReference>
<organism evidence="13 14">
    <name type="scientific">Hibiscus syriacus</name>
    <name type="common">Rose of Sharon</name>
    <dbReference type="NCBI Taxonomy" id="106335"/>
    <lineage>
        <taxon>Eukaryota</taxon>
        <taxon>Viridiplantae</taxon>
        <taxon>Streptophyta</taxon>
        <taxon>Embryophyta</taxon>
        <taxon>Tracheophyta</taxon>
        <taxon>Spermatophyta</taxon>
        <taxon>Magnoliopsida</taxon>
        <taxon>eudicotyledons</taxon>
        <taxon>Gunneridae</taxon>
        <taxon>Pentapetalae</taxon>
        <taxon>rosids</taxon>
        <taxon>malvids</taxon>
        <taxon>Malvales</taxon>
        <taxon>Malvaceae</taxon>
        <taxon>Malvoideae</taxon>
        <taxon>Hibiscus</taxon>
    </lineage>
</organism>
<dbReference type="FunFam" id="2.60.40.420:FF:000010">
    <property type="entry name" value="Early nodulin-like protein 1"/>
    <property type="match status" value="1"/>
</dbReference>
<dbReference type="Gene3D" id="2.60.40.420">
    <property type="entry name" value="Cupredoxins - blue copper proteins"/>
    <property type="match status" value="1"/>
</dbReference>
<evidence type="ECO:0000256" key="11">
    <source>
        <dbReference type="SAM" id="SignalP"/>
    </source>
</evidence>
<keyword evidence="7" id="KW-0325">Glycoprotein</keyword>
<sequence>MKFQRFLSLFVVLLACFVCSSHCYTFYVGGKEGWVLHPKQKYNDWAGKQRFQVNDVLTFKYEKGSDSVLLVKKDGYYKCERKHPLMEMSNGTSEFKFPHSGPFYFISGKENHCSKGQKMIAVVMADRHGTPSTHPPPIKPPGKSPYPGPAQSPEHRGPVAPSPPSSVPTGSPMAHVPTPSTHHAPQYGPTQSPVAYGPSANPPTSTSPSPSSSTPAGSSPAPSTGSGLSPPAPPQGISPSTTTSPTGSQTSTPPNGSSATETYSSVLVLAASVLFSMII</sequence>
<keyword evidence="6" id="KW-1015">Disulfide bond</keyword>
<evidence type="ECO:0000313" key="14">
    <source>
        <dbReference type="Proteomes" id="UP000436088"/>
    </source>
</evidence>
<evidence type="ECO:0000256" key="9">
    <source>
        <dbReference type="ARBA" id="ARBA00035011"/>
    </source>
</evidence>
<feature type="region of interest" description="Disordered" evidence="10">
    <location>
        <begin position="127"/>
        <end position="260"/>
    </location>
</feature>
<keyword evidence="14" id="KW-1185">Reference proteome</keyword>
<dbReference type="OrthoDB" id="2015640at2759"/>
<dbReference type="InterPro" id="IPR041846">
    <property type="entry name" value="ENL_dom"/>
</dbReference>
<feature type="compositionally biased region" description="Polar residues" evidence="10">
    <location>
        <begin position="178"/>
        <end position="193"/>
    </location>
</feature>
<gene>
    <name evidence="13" type="ORF">F3Y22_tig00110483pilonHSYRG00043</name>
</gene>
<comment type="similarity">
    <text evidence="9">Belongs to the early nodulin-like (ENODL) family.</text>
</comment>
<dbReference type="InterPro" id="IPR003245">
    <property type="entry name" value="Phytocyanin_dom"/>
</dbReference>
<feature type="compositionally biased region" description="Low complexity" evidence="10">
    <location>
        <begin position="197"/>
        <end position="229"/>
    </location>
</feature>